<reference evidence="3 4" key="1">
    <citation type="submission" date="2019-08" db="EMBL/GenBank/DDBJ databases">
        <authorList>
            <person name="Peeters C."/>
        </authorList>
    </citation>
    <scope>NUCLEOTIDE SEQUENCE [LARGE SCALE GENOMIC DNA]</scope>
    <source>
        <strain evidence="3 4">LMG 18089</strain>
    </source>
</reference>
<evidence type="ECO:0000256" key="2">
    <source>
        <dbReference type="SAM" id="SignalP"/>
    </source>
</evidence>
<feature type="signal peptide" evidence="2">
    <location>
        <begin position="1"/>
        <end position="32"/>
    </location>
</feature>
<dbReference type="Gene3D" id="3.40.190.10">
    <property type="entry name" value="Periplasmic binding protein-like II"/>
    <property type="match status" value="2"/>
</dbReference>
<dbReference type="Pfam" id="PF13416">
    <property type="entry name" value="SBP_bac_8"/>
    <property type="match status" value="1"/>
</dbReference>
<evidence type="ECO:0000313" key="3">
    <source>
        <dbReference type="EMBL" id="VVG71024.1"/>
    </source>
</evidence>
<dbReference type="PANTHER" id="PTHR30006">
    <property type="entry name" value="THIAMINE-BINDING PERIPLASMIC PROTEIN-RELATED"/>
    <property type="match status" value="1"/>
</dbReference>
<dbReference type="OrthoDB" id="9155688at2"/>
<dbReference type="GO" id="GO:0030975">
    <property type="term" value="F:thiamine binding"/>
    <property type="evidence" value="ECO:0007669"/>
    <property type="project" value="TreeGrafter"/>
</dbReference>
<dbReference type="AlphaFoldDB" id="A0A0B5FLW3"/>
<dbReference type="STRING" id="93218.XM39_03600"/>
<dbReference type="InterPro" id="IPR006311">
    <property type="entry name" value="TAT_signal"/>
</dbReference>
<gene>
    <name evidence="3" type="ORF">PAP18089_01996</name>
</gene>
<dbReference type="KEGG" id="papi:SG18_03600"/>
<dbReference type="SUPFAM" id="SSF53850">
    <property type="entry name" value="Periplasmic binding protein-like II"/>
    <property type="match status" value="1"/>
</dbReference>
<dbReference type="EMBL" id="CABPSX010000003">
    <property type="protein sequence ID" value="VVG71024.1"/>
    <property type="molecule type" value="Genomic_DNA"/>
</dbReference>
<organism evidence="3 4">
    <name type="scientific">Pandoraea apista</name>
    <dbReference type="NCBI Taxonomy" id="93218"/>
    <lineage>
        <taxon>Bacteria</taxon>
        <taxon>Pseudomonadati</taxon>
        <taxon>Pseudomonadota</taxon>
        <taxon>Betaproteobacteria</taxon>
        <taxon>Burkholderiales</taxon>
        <taxon>Burkholderiaceae</taxon>
        <taxon>Pandoraea</taxon>
    </lineage>
</organism>
<dbReference type="GO" id="GO:0030288">
    <property type="term" value="C:outer membrane-bounded periplasmic space"/>
    <property type="evidence" value="ECO:0007669"/>
    <property type="project" value="TreeGrafter"/>
</dbReference>
<dbReference type="RefSeq" id="WP_042117288.1">
    <property type="nucleotide sequence ID" value="NZ_CABPSX010000003.1"/>
</dbReference>
<dbReference type="GeneID" id="47013303"/>
<dbReference type="GO" id="GO:0030976">
    <property type="term" value="F:thiamine pyrophosphate binding"/>
    <property type="evidence" value="ECO:0007669"/>
    <property type="project" value="TreeGrafter"/>
</dbReference>
<feature type="chain" id="PRO_5014508869" evidence="2">
    <location>
        <begin position="33"/>
        <end position="354"/>
    </location>
</feature>
<dbReference type="GO" id="GO:0015888">
    <property type="term" value="P:thiamine transport"/>
    <property type="evidence" value="ECO:0007669"/>
    <property type="project" value="TreeGrafter"/>
</dbReference>
<dbReference type="Proteomes" id="UP000364291">
    <property type="component" value="Unassembled WGS sequence"/>
</dbReference>
<sequence length="354" mass="38382">MTHALNRRLFLKTASGLVIAPALGLDALSAYAADACPNVVVGTWGGDYLNLLEQNIGKPIIEAAGGKVTYDSADQVARMTKLRAEKASRRGSLDVACLADLDMYDINRSGILEAVDAKLVPNLGNTLEALRRPYSIPHIFSAMVIVYNPEKLGTKPDSFSAALDPKLKGKVGFSDILYNFNVVSSSLAAGHKDGDTAGGMQFLRELRKSQQPKVYPSNEAVASALKSGDIWFTCMWKARALQWKKAGVPIDYVVPKEGAVPVTFEAAVPKNSQSKPCGFNYLNAMLDPRAQIGFAETMGYAPTVKNANLPPSLQQSVGFTNAELDRMVKLDYAKFTADKPALLDFWNKEFKVGL</sequence>
<dbReference type="PROSITE" id="PS51318">
    <property type="entry name" value="TAT"/>
    <property type="match status" value="1"/>
</dbReference>
<name>A0A0B5FLW3_9BURK</name>
<proteinExistence type="predicted"/>
<keyword evidence="1 2" id="KW-0732">Signal</keyword>
<protein>
    <submittedName>
        <fullName evidence="3">ABC transporter substrate-binding protein</fullName>
    </submittedName>
</protein>
<evidence type="ECO:0000256" key="1">
    <source>
        <dbReference type="ARBA" id="ARBA00022729"/>
    </source>
</evidence>
<dbReference type="PANTHER" id="PTHR30006:SF2">
    <property type="entry name" value="ABC TRANSPORTER SUBSTRATE-BINDING PROTEIN"/>
    <property type="match status" value="1"/>
</dbReference>
<evidence type="ECO:0000313" key="4">
    <source>
        <dbReference type="Proteomes" id="UP000364291"/>
    </source>
</evidence>
<dbReference type="InterPro" id="IPR006059">
    <property type="entry name" value="SBP"/>
</dbReference>
<accession>A0A0B5FLW3</accession>